<gene>
    <name evidence="5" type="ORF">E6K76_07945</name>
</gene>
<dbReference type="Gene3D" id="1.25.40.10">
    <property type="entry name" value="Tetratricopeptide repeat domain"/>
    <property type="match status" value="1"/>
</dbReference>
<dbReference type="InterPro" id="IPR051012">
    <property type="entry name" value="CellSynth/LPSAsmb/PSIAsmb"/>
</dbReference>
<dbReference type="PANTHER" id="PTHR45586">
    <property type="entry name" value="TPR REPEAT-CONTAINING PROTEIN PA4667"/>
    <property type="match status" value="1"/>
</dbReference>
<evidence type="ECO:0000313" key="5">
    <source>
        <dbReference type="EMBL" id="TMQ58431.1"/>
    </source>
</evidence>
<accession>A0A538T466</accession>
<protein>
    <submittedName>
        <fullName evidence="5">Tetratricopeptide repeat protein</fullName>
    </submittedName>
</protein>
<dbReference type="InterPro" id="IPR011990">
    <property type="entry name" value="TPR-like_helical_dom_sf"/>
</dbReference>
<evidence type="ECO:0000256" key="4">
    <source>
        <dbReference type="SAM" id="MobiDB-lite"/>
    </source>
</evidence>
<dbReference type="SUPFAM" id="SSF48452">
    <property type="entry name" value="TPR-like"/>
    <property type="match status" value="1"/>
</dbReference>
<feature type="compositionally biased region" description="Basic and acidic residues" evidence="4">
    <location>
        <begin position="71"/>
        <end position="86"/>
    </location>
</feature>
<keyword evidence="1" id="KW-0677">Repeat</keyword>
<organism evidence="5 6">
    <name type="scientific">Eiseniibacteriota bacterium</name>
    <dbReference type="NCBI Taxonomy" id="2212470"/>
    <lineage>
        <taxon>Bacteria</taxon>
        <taxon>Candidatus Eiseniibacteriota</taxon>
    </lineage>
</organism>
<dbReference type="Pfam" id="PF14559">
    <property type="entry name" value="TPR_19"/>
    <property type="match status" value="1"/>
</dbReference>
<dbReference type="InterPro" id="IPR019734">
    <property type="entry name" value="TPR_rpt"/>
</dbReference>
<dbReference type="EMBL" id="VBOW01000035">
    <property type="protein sequence ID" value="TMQ58431.1"/>
    <property type="molecule type" value="Genomic_DNA"/>
</dbReference>
<evidence type="ECO:0000256" key="2">
    <source>
        <dbReference type="ARBA" id="ARBA00022803"/>
    </source>
</evidence>
<dbReference type="PROSITE" id="PS50005">
    <property type="entry name" value="TPR"/>
    <property type="match status" value="1"/>
</dbReference>
<feature type="region of interest" description="Disordered" evidence="4">
    <location>
        <begin position="55"/>
        <end position="86"/>
    </location>
</feature>
<comment type="caution">
    <text evidence="5">The sequence shown here is derived from an EMBL/GenBank/DDBJ whole genome shotgun (WGS) entry which is preliminary data.</text>
</comment>
<evidence type="ECO:0000256" key="3">
    <source>
        <dbReference type="PROSITE-ProRule" id="PRU00339"/>
    </source>
</evidence>
<proteinExistence type="predicted"/>
<evidence type="ECO:0000256" key="1">
    <source>
        <dbReference type="ARBA" id="ARBA00022737"/>
    </source>
</evidence>
<reference evidence="5 6" key="1">
    <citation type="journal article" date="2019" name="Nat. Microbiol.">
        <title>Mediterranean grassland soil C-N compound turnover is dependent on rainfall and depth, and is mediated by genomically divergent microorganisms.</title>
        <authorList>
            <person name="Diamond S."/>
            <person name="Andeer P.F."/>
            <person name="Li Z."/>
            <person name="Crits-Christoph A."/>
            <person name="Burstein D."/>
            <person name="Anantharaman K."/>
            <person name="Lane K.R."/>
            <person name="Thomas B.C."/>
            <person name="Pan C."/>
            <person name="Northen T.R."/>
            <person name="Banfield J.F."/>
        </authorList>
    </citation>
    <scope>NUCLEOTIDE SEQUENCE [LARGE SCALE GENOMIC DNA]</scope>
    <source>
        <strain evidence="5">WS_6</strain>
    </source>
</reference>
<name>A0A538T466_UNCEI</name>
<sequence>MSNETKRTSTRNGNSKAGKPQIRKAAAARVARLALAGLIGSALFPLAAAARSDPPLSPPGLMPTSEAAEDSVARSDEALRAARESSDRKDFSRAAATLREALRDDPENRELLSLLARVLAWSRHFDESIAAYRKLLALHPDDAFDRAGYARALAWSGRSDRSIAEFRRAIAADSTDLETRIGYAHALSWNGDLAGASREYLEVLKADPRNGDAWLGLATVARWRDAPTASDAFTEKAASRGADAEGLKEERDAVRLALRPAVGSGWLRHRERQITSDSTAFKLETVGGFIDGRATLARSVGILVRGSRLHQWEKNPGNPPDTTLNYDLNSTGIRGDMSFLRRYPVQLAAGLAYQRFESRNPRVLYPLGQDDDFFGFHSRLWGYFGRFSPSLGVSRDFVAIKTVDATGGNVLVPGGVTDAGLDLRWDWSGRGHAEGSFSRATYTDDNERTSVAGSVGYRINARQPRLTLDYGLTWSDFSKPSPSYFTPLESVKHAAGVTASGYSERGALDYGARYEFSFLTSTNFDDIASNVWSAYLNGTVLGEIPLGVEGYYSVDNHSYATWGLTLSGSVRW</sequence>
<feature type="repeat" description="TPR" evidence="3">
    <location>
        <begin position="109"/>
        <end position="142"/>
    </location>
</feature>
<dbReference type="PANTHER" id="PTHR45586:SF1">
    <property type="entry name" value="LIPOPOLYSACCHARIDE ASSEMBLY PROTEIN B"/>
    <property type="match status" value="1"/>
</dbReference>
<evidence type="ECO:0000313" key="6">
    <source>
        <dbReference type="Proteomes" id="UP000316852"/>
    </source>
</evidence>
<keyword evidence="2 3" id="KW-0802">TPR repeat</keyword>
<dbReference type="Proteomes" id="UP000316852">
    <property type="component" value="Unassembled WGS sequence"/>
</dbReference>
<feature type="region of interest" description="Disordered" evidence="4">
    <location>
        <begin position="1"/>
        <end position="23"/>
    </location>
</feature>
<dbReference type="AlphaFoldDB" id="A0A538T466"/>